<evidence type="ECO:0000313" key="4">
    <source>
        <dbReference type="Proteomes" id="UP000192536"/>
    </source>
</evidence>
<gene>
    <name evidence="3" type="ORF">BS640_12845</name>
</gene>
<dbReference type="NCBIfam" id="NF007857">
    <property type="entry name" value="PRK10566.1"/>
    <property type="match status" value="1"/>
</dbReference>
<dbReference type="InterPro" id="IPR050261">
    <property type="entry name" value="FrsA_esterase"/>
</dbReference>
<dbReference type="EMBL" id="MRWE01000019">
    <property type="protein sequence ID" value="ORJ25129.1"/>
    <property type="molecule type" value="Genomic_DNA"/>
</dbReference>
<dbReference type="GO" id="GO:0008236">
    <property type="term" value="F:serine-type peptidase activity"/>
    <property type="evidence" value="ECO:0007669"/>
    <property type="project" value="InterPro"/>
</dbReference>
<dbReference type="PANTHER" id="PTHR22946">
    <property type="entry name" value="DIENELACTONE HYDROLASE DOMAIN-CONTAINING PROTEIN-RELATED"/>
    <property type="match status" value="1"/>
</dbReference>
<dbReference type="PANTHER" id="PTHR22946:SF9">
    <property type="entry name" value="POLYKETIDE TRANSFERASE AF380"/>
    <property type="match status" value="1"/>
</dbReference>
<evidence type="ECO:0000313" key="3">
    <source>
        <dbReference type="EMBL" id="ORJ25129.1"/>
    </source>
</evidence>
<proteinExistence type="predicted"/>
<evidence type="ECO:0000256" key="1">
    <source>
        <dbReference type="ARBA" id="ARBA00022801"/>
    </source>
</evidence>
<keyword evidence="1" id="KW-0378">Hydrolase</keyword>
<dbReference type="GO" id="GO:0006508">
    <property type="term" value="P:proteolysis"/>
    <property type="evidence" value="ECO:0007669"/>
    <property type="project" value="InterPro"/>
</dbReference>
<protein>
    <submittedName>
        <fullName evidence="3">Esterase</fullName>
    </submittedName>
</protein>
<sequence length="249" mass="27831">MVEMHEENVEGIQIIHAVPAGQYHQKLPTVFFYHGFTSSKEIYAYFGYNLAKAGYRVILPDALMHGARAEPDSRVLFNNFWRILQNNVNDLALLKETFVARGLADEQRLGVGGVSMGGMTTMAALVHFPWVKAAANLMGSGYFVTLSDHLFPSYGDESGRSRDEFERQTAQLLSLDVSDKIEQVGSKPLLVWHGEKDDLVPFAESARLKHALEHAGQARNLTFISEPEATHKVTVYAANRTTEFFTSHL</sequence>
<dbReference type="Proteomes" id="UP000192536">
    <property type="component" value="Unassembled WGS sequence"/>
</dbReference>
<dbReference type="GeneID" id="93568580"/>
<dbReference type="Gene3D" id="3.40.50.1820">
    <property type="entry name" value="alpha/beta hydrolase"/>
    <property type="match status" value="1"/>
</dbReference>
<feature type="domain" description="Peptidase S9 prolyl oligopeptidase catalytic" evidence="2">
    <location>
        <begin position="85"/>
        <end position="245"/>
    </location>
</feature>
<accession>A0A1X0WEE6</accession>
<organism evidence="3 4">
    <name type="scientific">Rouxiella badensis</name>
    <dbReference type="NCBI Taxonomy" id="1646377"/>
    <lineage>
        <taxon>Bacteria</taxon>
        <taxon>Pseudomonadati</taxon>
        <taxon>Pseudomonadota</taxon>
        <taxon>Gammaproteobacteria</taxon>
        <taxon>Enterobacterales</taxon>
        <taxon>Yersiniaceae</taxon>
        <taxon>Rouxiella</taxon>
    </lineage>
</organism>
<dbReference type="STRING" id="1646377.BS640_12845"/>
<comment type="caution">
    <text evidence="3">The sequence shown here is derived from an EMBL/GenBank/DDBJ whole genome shotgun (WGS) entry which is preliminary data.</text>
</comment>
<keyword evidence="4" id="KW-1185">Reference proteome</keyword>
<dbReference type="InterPro" id="IPR001375">
    <property type="entry name" value="Peptidase_S9_cat"/>
</dbReference>
<dbReference type="RefSeq" id="WP_017492197.1">
    <property type="nucleotide sequence ID" value="NZ_CAUQAZ010000067.1"/>
</dbReference>
<name>A0A1X0WEE6_9GAMM</name>
<reference evidence="3 4" key="1">
    <citation type="journal article" date="2017" name="Int. J. Syst. Evol. Microbiol.">
        <title>Rouxiella badensis sp. nov. and Rouxiella silvae sp. nov. isolated from peat bog soil in Germany and emendation of the genus description.</title>
        <authorList>
            <person name="Le Fleche-Mateos A."/>
            <person name="Kugler J.H."/>
            <person name="Hansen S.H."/>
            <person name="Syldatk C."/>
            <person name="Hausmann R."/>
            <person name="Lomprez F."/>
            <person name="Vandenbogaert M."/>
            <person name="Manuguerra J.C."/>
            <person name="Grimont P.A."/>
        </authorList>
    </citation>
    <scope>NUCLEOTIDE SEQUENCE [LARGE SCALE GENOMIC DNA]</scope>
    <source>
        <strain evidence="3 4">DSM 100043</strain>
    </source>
</reference>
<dbReference type="Pfam" id="PF00326">
    <property type="entry name" value="Peptidase_S9"/>
    <property type="match status" value="1"/>
</dbReference>
<dbReference type="InterPro" id="IPR029058">
    <property type="entry name" value="AB_hydrolase_fold"/>
</dbReference>
<dbReference type="AlphaFoldDB" id="A0A1X0WEE6"/>
<dbReference type="SUPFAM" id="SSF53474">
    <property type="entry name" value="alpha/beta-Hydrolases"/>
    <property type="match status" value="1"/>
</dbReference>
<evidence type="ECO:0000259" key="2">
    <source>
        <dbReference type="Pfam" id="PF00326"/>
    </source>
</evidence>
<dbReference type="GO" id="GO:0052689">
    <property type="term" value="F:carboxylic ester hydrolase activity"/>
    <property type="evidence" value="ECO:0007669"/>
    <property type="project" value="UniProtKB-ARBA"/>
</dbReference>